<keyword evidence="2" id="KW-1185">Reference proteome</keyword>
<dbReference type="RefSeq" id="WP_202955685.1">
    <property type="nucleotide sequence ID" value="NZ_JAPCID010000009.1"/>
</dbReference>
<dbReference type="EMBL" id="JAPCID010000009">
    <property type="protein sequence ID" value="MDA0137350.1"/>
    <property type="molecule type" value="Genomic_DNA"/>
</dbReference>
<protein>
    <recommendedName>
        <fullName evidence="3">DNA-binding protein</fullName>
    </recommendedName>
</protein>
<evidence type="ECO:0000313" key="2">
    <source>
        <dbReference type="Proteomes" id="UP001147700"/>
    </source>
</evidence>
<sequence length="57" mass="6349">MAIHLTPTELAREAGMERRDVIEKCMELGVPIFQGRIDKTLFMATLEESGSRQVATA</sequence>
<reference evidence="1" key="1">
    <citation type="submission" date="2022-10" db="EMBL/GenBank/DDBJ databases">
        <title>The WGS of Solirubrobacter sp. CPCC 204708.</title>
        <authorList>
            <person name="Jiang Z."/>
        </authorList>
    </citation>
    <scope>NUCLEOTIDE SEQUENCE</scope>
    <source>
        <strain evidence="1">CPCC 204708</strain>
    </source>
</reference>
<gene>
    <name evidence="1" type="ORF">OJ962_07585</name>
</gene>
<dbReference type="Proteomes" id="UP001147700">
    <property type="component" value="Unassembled WGS sequence"/>
</dbReference>
<comment type="caution">
    <text evidence="1">The sequence shown here is derived from an EMBL/GenBank/DDBJ whole genome shotgun (WGS) entry which is preliminary data.</text>
</comment>
<organism evidence="1 2">
    <name type="scientific">Solirubrobacter deserti</name>
    <dbReference type="NCBI Taxonomy" id="2282478"/>
    <lineage>
        <taxon>Bacteria</taxon>
        <taxon>Bacillati</taxon>
        <taxon>Actinomycetota</taxon>
        <taxon>Thermoleophilia</taxon>
        <taxon>Solirubrobacterales</taxon>
        <taxon>Solirubrobacteraceae</taxon>
        <taxon>Solirubrobacter</taxon>
    </lineage>
</organism>
<evidence type="ECO:0008006" key="3">
    <source>
        <dbReference type="Google" id="ProtNLM"/>
    </source>
</evidence>
<name>A0ABT4RGB8_9ACTN</name>
<accession>A0ABT4RGB8</accession>
<evidence type="ECO:0000313" key="1">
    <source>
        <dbReference type="EMBL" id="MDA0137350.1"/>
    </source>
</evidence>
<proteinExistence type="predicted"/>